<dbReference type="NCBIfam" id="NF033068">
    <property type="entry name" value="APH_3p"/>
    <property type="match status" value="1"/>
</dbReference>
<dbReference type="PANTHER" id="PTHR21310">
    <property type="entry name" value="AMINOGLYCOSIDE PHOSPHOTRANSFERASE-RELATED-RELATED"/>
    <property type="match status" value="1"/>
</dbReference>
<protein>
    <submittedName>
        <fullName evidence="9">Aminoglycoside 3'-phosphotransferase</fullName>
    </submittedName>
</protein>
<keyword evidence="6 7" id="KW-0046">Antibiotic resistance</keyword>
<keyword evidence="10" id="KW-1185">Reference proteome</keyword>
<comment type="similarity">
    <text evidence="1 7">Belongs to the aminoglycoside phosphotransferase family.</text>
</comment>
<dbReference type="InterPro" id="IPR024165">
    <property type="entry name" value="Kan/Strep_kinase"/>
</dbReference>
<keyword evidence="3 7" id="KW-0547">Nucleotide-binding</keyword>
<proteinExistence type="inferred from homology"/>
<accession>A0ABT0ZY28</accession>
<reference evidence="9" key="1">
    <citation type="submission" date="2021-04" db="EMBL/GenBank/DDBJ databases">
        <title>Pseudonocardia sp. nov., isolated from sandy soil of mangrove forest.</title>
        <authorList>
            <person name="Zan Z."/>
            <person name="Huang R."/>
            <person name="Liu W."/>
        </authorList>
    </citation>
    <scope>NUCLEOTIDE SEQUENCE</scope>
    <source>
        <strain evidence="9">S2-4</strain>
    </source>
</reference>
<organism evidence="9 10">
    <name type="scientific">Pseudonocardia humida</name>
    <dbReference type="NCBI Taxonomy" id="2800819"/>
    <lineage>
        <taxon>Bacteria</taxon>
        <taxon>Bacillati</taxon>
        <taxon>Actinomycetota</taxon>
        <taxon>Actinomycetes</taxon>
        <taxon>Pseudonocardiales</taxon>
        <taxon>Pseudonocardiaceae</taxon>
        <taxon>Pseudonocardia</taxon>
    </lineage>
</organism>
<dbReference type="Gene3D" id="3.30.200.20">
    <property type="entry name" value="Phosphorylase Kinase, domain 1"/>
    <property type="match status" value="1"/>
</dbReference>
<evidence type="ECO:0000256" key="3">
    <source>
        <dbReference type="ARBA" id="ARBA00022741"/>
    </source>
</evidence>
<dbReference type="Pfam" id="PF01636">
    <property type="entry name" value="APH"/>
    <property type="match status" value="1"/>
</dbReference>
<evidence type="ECO:0000256" key="6">
    <source>
        <dbReference type="ARBA" id="ARBA00023251"/>
    </source>
</evidence>
<name>A0ABT0ZY28_9PSEU</name>
<evidence type="ECO:0000256" key="2">
    <source>
        <dbReference type="ARBA" id="ARBA00022679"/>
    </source>
</evidence>
<dbReference type="InterPro" id="IPR011009">
    <property type="entry name" value="Kinase-like_dom_sf"/>
</dbReference>
<evidence type="ECO:0000259" key="8">
    <source>
        <dbReference type="Pfam" id="PF01636"/>
    </source>
</evidence>
<dbReference type="RefSeq" id="WP_252437590.1">
    <property type="nucleotide sequence ID" value="NZ_JAGSOV010000023.1"/>
</dbReference>
<evidence type="ECO:0000256" key="4">
    <source>
        <dbReference type="ARBA" id="ARBA00022777"/>
    </source>
</evidence>
<keyword evidence="5 7" id="KW-0067">ATP-binding</keyword>
<dbReference type="PANTHER" id="PTHR21310:SF41">
    <property type="entry name" value="3'-PHOSPHOTRANSFERASE, PUTATIVE-RELATED"/>
    <property type="match status" value="1"/>
</dbReference>
<dbReference type="PIRSF" id="PIRSF000706">
    <property type="entry name" value="Kanamycin_kin"/>
    <property type="match status" value="1"/>
</dbReference>
<gene>
    <name evidence="9" type="ORF">KDL28_11345</name>
</gene>
<feature type="domain" description="Aminoglycoside phosphotransferase" evidence="8">
    <location>
        <begin position="18"/>
        <end position="256"/>
    </location>
</feature>
<dbReference type="InterPro" id="IPR002575">
    <property type="entry name" value="Aminoglycoside_PTrfase"/>
</dbReference>
<dbReference type="CDD" id="cd05150">
    <property type="entry name" value="APH"/>
    <property type="match status" value="1"/>
</dbReference>
<evidence type="ECO:0000313" key="9">
    <source>
        <dbReference type="EMBL" id="MCO1655645.1"/>
    </source>
</evidence>
<sequence>MAAPPDALLQRFPDHTWSSVTDGLSGALVWRLHGPSELFVKVAGASPHLDSGFDVRAEVERTRWLAGRGIPVPEVVDAGTTGAEHWLITTAVAGLPAAHAWSAEQVPAVVDALADLTRTLHALPVEACPFDRSLSVTASAARHAARAGLLDLDDLDDERAGWTAEELLAELEATRPDDEDLVVCHGDLTFDNVLLDPATATVTGLIDLGRLGRADRCADLALLTGELAGTNWPGAVERFLHRYGGPAPDPARLAFYRLLDEFF</sequence>
<evidence type="ECO:0000256" key="7">
    <source>
        <dbReference type="PIRNR" id="PIRNR000706"/>
    </source>
</evidence>
<evidence type="ECO:0000313" key="10">
    <source>
        <dbReference type="Proteomes" id="UP001165283"/>
    </source>
</evidence>
<keyword evidence="4 7" id="KW-0418">Kinase</keyword>
<comment type="caution">
    <text evidence="9">The sequence shown here is derived from an EMBL/GenBank/DDBJ whole genome shotgun (WGS) entry which is preliminary data.</text>
</comment>
<dbReference type="InterPro" id="IPR051678">
    <property type="entry name" value="AGP_Transferase"/>
</dbReference>
<dbReference type="SUPFAM" id="SSF56112">
    <property type="entry name" value="Protein kinase-like (PK-like)"/>
    <property type="match status" value="1"/>
</dbReference>
<evidence type="ECO:0000256" key="1">
    <source>
        <dbReference type="ARBA" id="ARBA00006219"/>
    </source>
</evidence>
<keyword evidence="2 7" id="KW-0808">Transferase</keyword>
<dbReference type="Gene3D" id="3.90.1200.10">
    <property type="match status" value="1"/>
</dbReference>
<dbReference type="EMBL" id="JAGSOV010000023">
    <property type="protein sequence ID" value="MCO1655645.1"/>
    <property type="molecule type" value="Genomic_DNA"/>
</dbReference>
<evidence type="ECO:0000256" key="5">
    <source>
        <dbReference type="ARBA" id="ARBA00022840"/>
    </source>
</evidence>
<dbReference type="Proteomes" id="UP001165283">
    <property type="component" value="Unassembled WGS sequence"/>
</dbReference>